<reference evidence="1 2" key="1">
    <citation type="submission" date="2018-10" db="EMBL/GenBank/DDBJ databases">
        <title>A high-quality apple genome assembly.</title>
        <authorList>
            <person name="Hu J."/>
        </authorList>
    </citation>
    <scope>NUCLEOTIDE SEQUENCE [LARGE SCALE GENOMIC DNA]</scope>
    <source>
        <strain evidence="2">cv. HFTH1</strain>
        <tissue evidence="1">Young leaf</tissue>
    </source>
</reference>
<organism evidence="1 2">
    <name type="scientific">Malus domestica</name>
    <name type="common">Apple</name>
    <name type="synonym">Pyrus malus</name>
    <dbReference type="NCBI Taxonomy" id="3750"/>
    <lineage>
        <taxon>Eukaryota</taxon>
        <taxon>Viridiplantae</taxon>
        <taxon>Streptophyta</taxon>
        <taxon>Embryophyta</taxon>
        <taxon>Tracheophyta</taxon>
        <taxon>Spermatophyta</taxon>
        <taxon>Magnoliopsida</taxon>
        <taxon>eudicotyledons</taxon>
        <taxon>Gunneridae</taxon>
        <taxon>Pentapetalae</taxon>
        <taxon>rosids</taxon>
        <taxon>fabids</taxon>
        <taxon>Rosales</taxon>
        <taxon>Rosaceae</taxon>
        <taxon>Amygdaloideae</taxon>
        <taxon>Maleae</taxon>
        <taxon>Malus</taxon>
    </lineage>
</organism>
<gene>
    <name evidence="1" type="ORF">DVH24_008901</name>
</gene>
<proteinExistence type="predicted"/>
<accession>A0A498JNE0</accession>
<dbReference type="AlphaFoldDB" id="A0A498JNE0"/>
<evidence type="ECO:0000313" key="2">
    <source>
        <dbReference type="Proteomes" id="UP000290289"/>
    </source>
</evidence>
<sequence>MNDYDHGILRIPMKRGSFILNFILNYELSYYIIIKRASLCERSRWSLSQLSPACYAPRLHAPLLALTMPRDLQTPVYISTKRRVGDQKVEAGFPLVLCMENFHSLPRQLKARGNNHLRVTELHASETPETCEAGARFGIGGPTISHLNRHVSAQCLHPHGPCAMFLLTDRCRLSGSCTNCPSLENDLKSLATIERISGQYFRWQTKVGNQLNKRKINENDLKTLSFNDKDNIKGKMNSTMIDFLV</sequence>
<keyword evidence="2" id="KW-1185">Reference proteome</keyword>
<protein>
    <submittedName>
        <fullName evidence="1">Uncharacterized protein</fullName>
    </submittedName>
</protein>
<evidence type="ECO:0000313" key="1">
    <source>
        <dbReference type="EMBL" id="RXH96397.1"/>
    </source>
</evidence>
<name>A0A498JNE0_MALDO</name>
<comment type="caution">
    <text evidence="1">The sequence shown here is derived from an EMBL/GenBank/DDBJ whole genome shotgun (WGS) entry which is preliminary data.</text>
</comment>
<dbReference type="EMBL" id="RDQH01000332">
    <property type="protein sequence ID" value="RXH96397.1"/>
    <property type="molecule type" value="Genomic_DNA"/>
</dbReference>
<dbReference type="Proteomes" id="UP000290289">
    <property type="component" value="Chromosome 6"/>
</dbReference>